<organism evidence="2 3">
    <name type="scientific">Duganella guangzhouensis</name>
    <dbReference type="NCBI Taxonomy" id="2666084"/>
    <lineage>
        <taxon>Bacteria</taxon>
        <taxon>Pseudomonadati</taxon>
        <taxon>Pseudomonadota</taxon>
        <taxon>Betaproteobacteria</taxon>
        <taxon>Burkholderiales</taxon>
        <taxon>Oxalobacteraceae</taxon>
        <taxon>Telluria group</taxon>
        <taxon>Duganella</taxon>
    </lineage>
</organism>
<evidence type="ECO:0000313" key="2">
    <source>
        <dbReference type="EMBL" id="MRW92599.1"/>
    </source>
</evidence>
<dbReference type="Pfam" id="PF11429">
    <property type="entry name" value="Colicin_D"/>
    <property type="match status" value="1"/>
</dbReference>
<dbReference type="Gene3D" id="3.10.450.200">
    <property type="match status" value="1"/>
</dbReference>
<dbReference type="AlphaFoldDB" id="A0A6I2L8J4"/>
<dbReference type="InterPro" id="IPR024440">
    <property type="entry name" value="ColicinD_C"/>
</dbReference>
<reference evidence="2 3" key="1">
    <citation type="submission" date="2019-11" db="EMBL/GenBank/DDBJ databases">
        <title>Novel species isolated from a subtropical stream in China.</title>
        <authorList>
            <person name="Lu H."/>
        </authorList>
    </citation>
    <scope>NUCLEOTIDE SEQUENCE [LARGE SCALE GENOMIC DNA]</scope>
    <source>
        <strain evidence="2 3">FT80W</strain>
    </source>
</reference>
<dbReference type="EMBL" id="WKJK01000012">
    <property type="protein sequence ID" value="MRW92599.1"/>
    <property type="molecule type" value="Genomic_DNA"/>
</dbReference>
<dbReference type="RefSeq" id="WP_154380167.1">
    <property type="nucleotide sequence ID" value="NZ_WKJK01000012.1"/>
</dbReference>
<dbReference type="GO" id="GO:0004540">
    <property type="term" value="F:RNA nuclease activity"/>
    <property type="evidence" value="ECO:0007669"/>
    <property type="project" value="InterPro"/>
</dbReference>
<sequence length="109" mass="12526">MNTGYRWMHFRMKRLQHTFRHARNFGVLGTSNKNTLAAFRRALLAHIASPHTTVLEGYYRNRPVTHFIDLRSGLNVMRGADGYYLSGWRLNERQFGCLLNSGRVGGAKS</sequence>
<dbReference type="SUPFAM" id="SSF102824">
    <property type="entry name" value="Colicin D/E5 nuclease domain"/>
    <property type="match status" value="1"/>
</dbReference>
<protein>
    <recommendedName>
        <fullName evidence="1">Colicin D C-terminal domain-containing protein</fullName>
    </recommendedName>
</protein>
<gene>
    <name evidence="2" type="ORF">GJ699_21600</name>
</gene>
<name>A0A6I2L8J4_9BURK</name>
<comment type="caution">
    <text evidence="2">The sequence shown here is derived from an EMBL/GenBank/DDBJ whole genome shotgun (WGS) entry which is preliminary data.</text>
</comment>
<proteinExistence type="predicted"/>
<feature type="domain" description="Colicin D C-terminal" evidence="1">
    <location>
        <begin position="14"/>
        <end position="95"/>
    </location>
</feature>
<evidence type="ECO:0000313" key="3">
    <source>
        <dbReference type="Proteomes" id="UP000433309"/>
    </source>
</evidence>
<dbReference type="InterPro" id="IPR038233">
    <property type="entry name" value="Colicin_D/E5_nuclease"/>
</dbReference>
<accession>A0A6I2L8J4</accession>
<evidence type="ECO:0000259" key="1">
    <source>
        <dbReference type="Pfam" id="PF11429"/>
    </source>
</evidence>
<dbReference type="InterPro" id="IPR037178">
    <property type="entry name" value="ColicinD_C_sf"/>
</dbReference>
<keyword evidence="3" id="KW-1185">Reference proteome</keyword>
<dbReference type="Proteomes" id="UP000433309">
    <property type="component" value="Unassembled WGS sequence"/>
</dbReference>